<organism evidence="1 2">
    <name type="scientific">Diversispora eburnea</name>
    <dbReference type="NCBI Taxonomy" id="1213867"/>
    <lineage>
        <taxon>Eukaryota</taxon>
        <taxon>Fungi</taxon>
        <taxon>Fungi incertae sedis</taxon>
        <taxon>Mucoromycota</taxon>
        <taxon>Glomeromycotina</taxon>
        <taxon>Glomeromycetes</taxon>
        <taxon>Diversisporales</taxon>
        <taxon>Diversisporaceae</taxon>
        <taxon>Diversispora</taxon>
    </lineage>
</organism>
<dbReference type="Proteomes" id="UP000789706">
    <property type="component" value="Unassembled WGS sequence"/>
</dbReference>
<protein>
    <submittedName>
        <fullName evidence="1">337_t:CDS:1</fullName>
    </submittedName>
</protein>
<evidence type="ECO:0000313" key="1">
    <source>
        <dbReference type="EMBL" id="CAG8644171.1"/>
    </source>
</evidence>
<dbReference type="AlphaFoldDB" id="A0A9N9DPP3"/>
<accession>A0A9N9DPP3</accession>
<name>A0A9N9DPP3_9GLOM</name>
<feature type="non-terminal residue" evidence="1">
    <location>
        <position position="1"/>
    </location>
</feature>
<comment type="caution">
    <text evidence="1">The sequence shown here is derived from an EMBL/GenBank/DDBJ whole genome shotgun (WGS) entry which is preliminary data.</text>
</comment>
<gene>
    <name evidence="1" type="ORF">DEBURN_LOCUS11263</name>
</gene>
<evidence type="ECO:0000313" key="2">
    <source>
        <dbReference type="Proteomes" id="UP000789706"/>
    </source>
</evidence>
<reference evidence="1" key="1">
    <citation type="submission" date="2021-06" db="EMBL/GenBank/DDBJ databases">
        <authorList>
            <person name="Kallberg Y."/>
            <person name="Tangrot J."/>
            <person name="Rosling A."/>
        </authorList>
    </citation>
    <scope>NUCLEOTIDE SEQUENCE</scope>
    <source>
        <strain evidence="1">AZ414A</strain>
    </source>
</reference>
<sequence>SQFRKYMLKKEPFDMNYDLQRDTPMIWWQTYPSRIEKMARIHSYYISNVKKHLTYFGQDLSDEEIEHYLFNYINSVDSDDEERIFEEILLENESDDELDSELLQNTQNTGELISEEELNTVLKLNVEVYVEISDESFTNNRSLYCDESNITNNTENTMESFISNEEYNVNELVDNLLDSNSD</sequence>
<dbReference type="EMBL" id="CAJVPK010005402">
    <property type="protein sequence ID" value="CAG8644171.1"/>
    <property type="molecule type" value="Genomic_DNA"/>
</dbReference>
<keyword evidence="2" id="KW-1185">Reference proteome</keyword>
<dbReference type="OrthoDB" id="2423583at2759"/>
<proteinExistence type="predicted"/>